<proteinExistence type="inferred from homology"/>
<sequence length="254" mass="27551">MTIVSQLEEGVLTLTLNRPDALNAITTELLVELSGELEKAQDPAVRVVMLTGTGRAFSVGQDLKEFQGGNVSFQSHLGHYNKVIKQLQHLEKPVLAAINGAAAGAGFSLTLACDLRLIADNAFLTPAFSRIGLVPDSGMSYFLPRIVGWNKAFDLMAFSPRISAEEAFEMGLADRIFPAADFQYDVSLFAVDLAHGPTLALGLTKQLLRRSASASLDDLLDYEAELQEIAGQSEDHAEGLQAFLEKRTPQFRGQ</sequence>
<organism evidence="3 4">
    <name type="scientific">Dictyobacter alpinus</name>
    <dbReference type="NCBI Taxonomy" id="2014873"/>
    <lineage>
        <taxon>Bacteria</taxon>
        <taxon>Bacillati</taxon>
        <taxon>Chloroflexota</taxon>
        <taxon>Ktedonobacteria</taxon>
        <taxon>Ktedonobacterales</taxon>
        <taxon>Dictyobacteraceae</taxon>
        <taxon>Dictyobacter</taxon>
    </lineage>
</organism>
<name>A0A402B9Q3_9CHLR</name>
<evidence type="ECO:0000313" key="3">
    <source>
        <dbReference type="EMBL" id="GCE28040.1"/>
    </source>
</evidence>
<dbReference type="CDD" id="cd06558">
    <property type="entry name" value="crotonase-like"/>
    <property type="match status" value="1"/>
</dbReference>
<dbReference type="InterPro" id="IPR018376">
    <property type="entry name" value="Enoyl-CoA_hyd/isom_CS"/>
</dbReference>
<dbReference type="GO" id="GO:0003824">
    <property type="term" value="F:catalytic activity"/>
    <property type="evidence" value="ECO:0007669"/>
    <property type="project" value="InterPro"/>
</dbReference>
<dbReference type="PANTHER" id="PTHR43459:SF1">
    <property type="entry name" value="EG:BACN32G11.4 PROTEIN"/>
    <property type="match status" value="1"/>
</dbReference>
<dbReference type="AlphaFoldDB" id="A0A402B9Q3"/>
<dbReference type="EMBL" id="BIFT01000001">
    <property type="protein sequence ID" value="GCE28040.1"/>
    <property type="molecule type" value="Genomic_DNA"/>
</dbReference>
<evidence type="ECO:0000313" key="4">
    <source>
        <dbReference type="Proteomes" id="UP000287171"/>
    </source>
</evidence>
<dbReference type="Gene3D" id="3.90.226.10">
    <property type="entry name" value="2-enoyl-CoA Hydratase, Chain A, domain 1"/>
    <property type="match status" value="1"/>
</dbReference>
<dbReference type="Proteomes" id="UP000287171">
    <property type="component" value="Unassembled WGS sequence"/>
</dbReference>
<dbReference type="InterPro" id="IPR029045">
    <property type="entry name" value="ClpP/crotonase-like_dom_sf"/>
</dbReference>
<dbReference type="OrthoDB" id="9777977at2"/>
<dbReference type="PROSITE" id="PS00166">
    <property type="entry name" value="ENOYL_COA_HYDRATASE"/>
    <property type="match status" value="1"/>
</dbReference>
<dbReference type="Pfam" id="PF00378">
    <property type="entry name" value="ECH_1"/>
    <property type="match status" value="1"/>
</dbReference>
<dbReference type="SUPFAM" id="SSF52096">
    <property type="entry name" value="ClpP/crotonase"/>
    <property type="match status" value="1"/>
</dbReference>
<keyword evidence="4" id="KW-1185">Reference proteome</keyword>
<dbReference type="PANTHER" id="PTHR43459">
    <property type="entry name" value="ENOYL-COA HYDRATASE"/>
    <property type="match status" value="1"/>
</dbReference>
<comment type="similarity">
    <text evidence="1 2">Belongs to the enoyl-CoA hydratase/isomerase family.</text>
</comment>
<evidence type="ECO:0000256" key="2">
    <source>
        <dbReference type="RuleBase" id="RU003707"/>
    </source>
</evidence>
<accession>A0A402B9Q3</accession>
<evidence type="ECO:0000256" key="1">
    <source>
        <dbReference type="ARBA" id="ARBA00005254"/>
    </source>
</evidence>
<dbReference type="InterPro" id="IPR014748">
    <property type="entry name" value="Enoyl-CoA_hydra_C"/>
</dbReference>
<reference evidence="4" key="1">
    <citation type="submission" date="2018-12" db="EMBL/GenBank/DDBJ databases">
        <title>Tengunoibacter tsumagoiensis gen. nov., sp. nov., Dictyobacter kobayashii sp. nov., D. alpinus sp. nov., and D. joshuensis sp. nov. and description of Dictyobacteraceae fam. nov. within the order Ktedonobacterales isolated from Tengu-no-mugimeshi.</title>
        <authorList>
            <person name="Wang C.M."/>
            <person name="Zheng Y."/>
            <person name="Sakai Y."/>
            <person name="Toyoda A."/>
            <person name="Minakuchi Y."/>
            <person name="Abe K."/>
            <person name="Yokota A."/>
            <person name="Yabe S."/>
        </authorList>
    </citation>
    <scope>NUCLEOTIDE SEQUENCE [LARGE SCALE GENOMIC DNA]</scope>
    <source>
        <strain evidence="4">Uno16</strain>
    </source>
</reference>
<comment type="caution">
    <text evidence="3">The sequence shown here is derived from an EMBL/GenBank/DDBJ whole genome shotgun (WGS) entry which is preliminary data.</text>
</comment>
<protein>
    <submittedName>
        <fullName evidence="3">Enoyl-CoA hydratase</fullName>
    </submittedName>
</protein>
<gene>
    <name evidence="3" type="ORF">KDA_35240</name>
</gene>
<dbReference type="RefSeq" id="WP_126628305.1">
    <property type="nucleotide sequence ID" value="NZ_BIFT01000001.1"/>
</dbReference>
<dbReference type="Gene3D" id="1.10.12.10">
    <property type="entry name" value="Lyase 2-enoyl-coa Hydratase, Chain A, domain 2"/>
    <property type="match status" value="1"/>
</dbReference>
<dbReference type="InterPro" id="IPR001753">
    <property type="entry name" value="Enoyl-CoA_hydra/iso"/>
</dbReference>